<feature type="compositionally biased region" description="Polar residues" evidence="2">
    <location>
        <begin position="621"/>
        <end position="632"/>
    </location>
</feature>
<feature type="compositionally biased region" description="Basic and acidic residues" evidence="2">
    <location>
        <begin position="113"/>
        <end position="138"/>
    </location>
</feature>
<feature type="compositionally biased region" description="Basic and acidic residues" evidence="2">
    <location>
        <begin position="201"/>
        <end position="214"/>
    </location>
</feature>
<dbReference type="AlphaFoldDB" id="A0A1S2XZN3"/>
<dbReference type="Proteomes" id="UP000087171">
    <property type="component" value="Chromosome Ca4"/>
</dbReference>
<dbReference type="OrthoDB" id="1939754at2759"/>
<dbReference type="PaxDb" id="3827-XP_004496182.1"/>
<feature type="coiled-coil region" evidence="1">
    <location>
        <begin position="41"/>
        <end position="75"/>
    </location>
</feature>
<dbReference type="PANTHER" id="PTHR33701:SF3">
    <property type="entry name" value="TRANSCRIPTIONAL REGULATOR ATRX"/>
    <property type="match status" value="1"/>
</dbReference>
<dbReference type="eggNOG" id="ENOG502QR45">
    <property type="taxonomic scope" value="Eukaryota"/>
</dbReference>
<reference evidence="3" key="1">
    <citation type="journal article" date="2013" name="Nat. Biotechnol.">
        <title>Draft genome sequence of chickpea (Cicer arietinum) provides a resource for trait improvement.</title>
        <authorList>
            <person name="Varshney R.K."/>
            <person name="Song C."/>
            <person name="Saxena R.K."/>
            <person name="Azam S."/>
            <person name="Yu S."/>
            <person name="Sharpe A.G."/>
            <person name="Cannon S."/>
            <person name="Baek J."/>
            <person name="Rosen B.D."/>
            <person name="Tar'an B."/>
            <person name="Millan T."/>
            <person name="Zhang X."/>
            <person name="Ramsay L.D."/>
            <person name="Iwata A."/>
            <person name="Wang Y."/>
            <person name="Nelson W."/>
            <person name="Farmer A.D."/>
            <person name="Gaur P.M."/>
            <person name="Soderlund C."/>
            <person name="Penmetsa R.V."/>
            <person name="Xu C."/>
            <person name="Bharti A.K."/>
            <person name="He W."/>
            <person name="Winter P."/>
            <person name="Zhao S."/>
            <person name="Hane J.K."/>
            <person name="Carrasquilla-Garcia N."/>
            <person name="Condie J.A."/>
            <person name="Upadhyaya H.D."/>
            <person name="Luo M.C."/>
            <person name="Thudi M."/>
            <person name="Gowda C.L."/>
            <person name="Singh N.P."/>
            <person name="Lichtenzveig J."/>
            <person name="Gali K.K."/>
            <person name="Rubio J."/>
            <person name="Nadarajan N."/>
            <person name="Dolezel J."/>
            <person name="Bansal K.C."/>
            <person name="Xu X."/>
            <person name="Edwards D."/>
            <person name="Zhang G."/>
            <person name="Kahl G."/>
            <person name="Gil J."/>
            <person name="Singh K.B."/>
            <person name="Datta S.K."/>
            <person name="Jackson S.A."/>
            <person name="Wang J."/>
            <person name="Cook D.R."/>
        </authorList>
    </citation>
    <scope>NUCLEOTIDE SEQUENCE [LARGE SCALE GENOMIC DNA]</scope>
    <source>
        <strain evidence="3">cv. CDC Frontier</strain>
    </source>
</reference>
<organism evidence="3 4">
    <name type="scientific">Cicer arietinum</name>
    <name type="common">Chickpea</name>
    <name type="synonym">Garbanzo</name>
    <dbReference type="NCBI Taxonomy" id="3827"/>
    <lineage>
        <taxon>Eukaryota</taxon>
        <taxon>Viridiplantae</taxon>
        <taxon>Streptophyta</taxon>
        <taxon>Embryophyta</taxon>
        <taxon>Tracheophyta</taxon>
        <taxon>Spermatophyta</taxon>
        <taxon>Magnoliopsida</taxon>
        <taxon>eudicotyledons</taxon>
        <taxon>Gunneridae</taxon>
        <taxon>Pentapetalae</taxon>
        <taxon>rosids</taxon>
        <taxon>fabids</taxon>
        <taxon>Fabales</taxon>
        <taxon>Fabaceae</taxon>
        <taxon>Papilionoideae</taxon>
        <taxon>50 kb inversion clade</taxon>
        <taxon>NPAAA clade</taxon>
        <taxon>Hologalegina</taxon>
        <taxon>IRL clade</taxon>
        <taxon>Cicereae</taxon>
        <taxon>Cicer</taxon>
    </lineage>
</organism>
<reference evidence="4" key="2">
    <citation type="submission" date="2025-08" db="UniProtKB">
        <authorList>
            <consortium name="RefSeq"/>
        </authorList>
    </citation>
    <scope>IDENTIFICATION</scope>
    <source>
        <tissue evidence="4">Etiolated seedlings</tissue>
    </source>
</reference>
<dbReference type="GeneID" id="101514253"/>
<feature type="compositionally biased region" description="Polar residues" evidence="2">
    <location>
        <begin position="373"/>
        <end position="415"/>
    </location>
</feature>
<accession>A0A1S2XZN3</accession>
<feature type="compositionally biased region" description="Basic and acidic residues" evidence="2">
    <location>
        <begin position="416"/>
        <end position="426"/>
    </location>
</feature>
<dbReference type="STRING" id="3827.A0A1S2XZN3"/>
<keyword evidence="1" id="KW-0175">Coiled coil</keyword>
<dbReference type="PANTHER" id="PTHR33701">
    <property type="entry name" value="TRANSMEMBRANE PROTEIN"/>
    <property type="match status" value="1"/>
</dbReference>
<name>A0A1S2XZN3_CICAR</name>
<evidence type="ECO:0000313" key="4">
    <source>
        <dbReference type="RefSeq" id="XP_004496182.1"/>
    </source>
</evidence>
<dbReference type="RefSeq" id="XP_004496182.1">
    <property type="nucleotide sequence ID" value="XM_004496125.3"/>
</dbReference>
<feature type="region of interest" description="Disordered" evidence="2">
    <location>
        <begin position="290"/>
        <end position="435"/>
    </location>
</feature>
<dbReference type="KEGG" id="cam:101514253"/>
<feature type="compositionally biased region" description="Basic and acidic residues" evidence="2">
    <location>
        <begin position="153"/>
        <end position="165"/>
    </location>
</feature>
<feature type="region of interest" description="Disordered" evidence="2">
    <location>
        <begin position="93"/>
        <end position="227"/>
    </location>
</feature>
<evidence type="ECO:0000313" key="3">
    <source>
        <dbReference type="Proteomes" id="UP000087171"/>
    </source>
</evidence>
<protein>
    <submittedName>
        <fullName evidence="4">Uncharacterized protein LOC101514253 isoform X1</fullName>
    </submittedName>
</protein>
<evidence type="ECO:0000256" key="2">
    <source>
        <dbReference type="SAM" id="MobiDB-lite"/>
    </source>
</evidence>
<feature type="compositionally biased region" description="Basic residues" evidence="2">
    <location>
        <begin position="182"/>
        <end position="198"/>
    </location>
</feature>
<gene>
    <name evidence="4" type="primary">LOC101514253</name>
</gene>
<feature type="compositionally biased region" description="Polar residues" evidence="2">
    <location>
        <begin position="216"/>
        <end position="225"/>
    </location>
</feature>
<proteinExistence type="predicted"/>
<evidence type="ECO:0000256" key="1">
    <source>
        <dbReference type="SAM" id="Coils"/>
    </source>
</evidence>
<feature type="compositionally biased region" description="Basic and acidic residues" evidence="2">
    <location>
        <begin position="290"/>
        <end position="299"/>
    </location>
</feature>
<feature type="region of interest" description="Disordered" evidence="2">
    <location>
        <begin position="587"/>
        <end position="645"/>
    </location>
</feature>
<sequence>MIMQTPTLDPQDQRVTSCMEDSTSMTIEFLRARLLAERSISRSARQRTAELEKKVAELEEQLRTVTLQRKMAEKATADVLAILEDQGISDLSEELDSGSDIDIPYESGVSNESSKEGERYRSSKERRHESDELYDSHVVDSSPVSNRSLSWKGRHDSPRSLEKYKTSNIRRRNSFSSVSSSPKHHQGKSCRKIRHRQNRSVVEESRDKSVKDNFQENDFVSSSEGYPNRSVDGSNILRIESKILEGDESEVNLVNKNHHVDRCGRKEDMEKALEHQAQLIDRFGAMEKAQREWEEKFRENNNSTTPDSCDPGNHSDMTEDKEESKAQIPYSSKAVTSNAQEDKAEPGGVRSSEEIFKSEARDVMPKSYDDTSDYNNQNSPTFRTSNLLGQENLHSPLNGNQTESSVNSHPQSSEVNYHDPHGRGYPDSKPTLSFPKYIQHGSLHQNDSSRNKNDLYALVFREQSHEFNGILESLKQARLSLQQELNRLPLVESSHKGIKPSAFVGKSEGRFDIPVGFSGLFRLPTDFSDEATSRFGVRDSAGGFGSNFYHNNRGTSRTSDVQFVANPYYGTRMSLSANDQAHTTRYLENGPISDSKKTPFDPFLNGGPPNSSKPVYPSFPVNPSYQVTSPQTPYGGELSKPYSSRPAGVPFADQFSFHGNHLR</sequence>
<keyword evidence="3" id="KW-1185">Reference proteome</keyword>
<feature type="compositionally biased region" description="Polar residues" evidence="2">
    <location>
        <begin position="329"/>
        <end position="339"/>
    </location>
</feature>
<feature type="compositionally biased region" description="Basic and acidic residues" evidence="2">
    <location>
        <begin position="316"/>
        <end position="325"/>
    </location>
</feature>
<feature type="compositionally biased region" description="Basic and acidic residues" evidence="2">
    <location>
        <begin position="340"/>
        <end position="369"/>
    </location>
</feature>